<sequence>MDGSGDANNHEGSLTGVHQSEDLAGESPREDVNKAAEISPNSSVQNGAFSTSTKSKGMYNRGKCKSLEEQSNSGMIWRINRREKFDNLDDDP</sequence>
<gene>
    <name evidence="1" type="ORF">MLD38_035188</name>
</gene>
<evidence type="ECO:0000313" key="2">
    <source>
        <dbReference type="Proteomes" id="UP001057402"/>
    </source>
</evidence>
<accession>A0ACB9MFI0</accession>
<keyword evidence="2" id="KW-1185">Reference proteome</keyword>
<proteinExistence type="predicted"/>
<name>A0ACB9MFI0_9MYRT</name>
<evidence type="ECO:0000313" key="1">
    <source>
        <dbReference type="EMBL" id="KAI4321856.1"/>
    </source>
</evidence>
<organism evidence="1 2">
    <name type="scientific">Melastoma candidum</name>
    <dbReference type="NCBI Taxonomy" id="119954"/>
    <lineage>
        <taxon>Eukaryota</taxon>
        <taxon>Viridiplantae</taxon>
        <taxon>Streptophyta</taxon>
        <taxon>Embryophyta</taxon>
        <taxon>Tracheophyta</taxon>
        <taxon>Spermatophyta</taxon>
        <taxon>Magnoliopsida</taxon>
        <taxon>eudicotyledons</taxon>
        <taxon>Gunneridae</taxon>
        <taxon>Pentapetalae</taxon>
        <taxon>rosids</taxon>
        <taxon>malvids</taxon>
        <taxon>Myrtales</taxon>
        <taxon>Melastomataceae</taxon>
        <taxon>Melastomatoideae</taxon>
        <taxon>Melastomateae</taxon>
        <taxon>Melastoma</taxon>
    </lineage>
</organism>
<protein>
    <submittedName>
        <fullName evidence="1">Uncharacterized protein</fullName>
    </submittedName>
</protein>
<comment type="caution">
    <text evidence="1">The sequence shown here is derived from an EMBL/GenBank/DDBJ whole genome shotgun (WGS) entry which is preliminary data.</text>
</comment>
<dbReference type="EMBL" id="CM042889">
    <property type="protein sequence ID" value="KAI4321856.1"/>
    <property type="molecule type" value="Genomic_DNA"/>
</dbReference>
<reference evidence="2" key="1">
    <citation type="journal article" date="2023" name="Front. Plant Sci.">
        <title>Chromosomal-level genome assembly of Melastoma candidum provides insights into trichome evolution.</title>
        <authorList>
            <person name="Zhong Y."/>
            <person name="Wu W."/>
            <person name="Sun C."/>
            <person name="Zou P."/>
            <person name="Liu Y."/>
            <person name="Dai S."/>
            <person name="Zhou R."/>
        </authorList>
    </citation>
    <scope>NUCLEOTIDE SEQUENCE [LARGE SCALE GENOMIC DNA]</scope>
</reference>
<dbReference type="Proteomes" id="UP001057402">
    <property type="component" value="Chromosome 10"/>
</dbReference>